<dbReference type="EMBL" id="BK014963">
    <property type="protein sequence ID" value="DAD84652.1"/>
    <property type="molecule type" value="Genomic_DNA"/>
</dbReference>
<organism evidence="2">
    <name type="scientific">Caudovirales sp. ctqI92</name>
    <dbReference type="NCBI Taxonomy" id="2826785"/>
    <lineage>
        <taxon>Viruses</taxon>
        <taxon>Duplodnaviria</taxon>
        <taxon>Heunggongvirae</taxon>
        <taxon>Uroviricota</taxon>
        <taxon>Caudoviricetes</taxon>
    </lineage>
</organism>
<protein>
    <submittedName>
        <fullName evidence="2">Uncharacterized protein</fullName>
    </submittedName>
</protein>
<keyword evidence="1" id="KW-0812">Transmembrane</keyword>
<name>A0A8S5MR07_9CAUD</name>
<reference evidence="2" key="1">
    <citation type="journal article" date="2021" name="Proc. Natl. Acad. Sci. U.S.A.">
        <title>A Catalog of Tens of Thousands of Viruses from Human Metagenomes Reveals Hidden Associations with Chronic Diseases.</title>
        <authorList>
            <person name="Tisza M.J."/>
            <person name="Buck C.B."/>
        </authorList>
    </citation>
    <scope>NUCLEOTIDE SEQUENCE</scope>
    <source>
        <strain evidence="2">CtqI92</strain>
    </source>
</reference>
<evidence type="ECO:0000313" key="2">
    <source>
        <dbReference type="EMBL" id="DAD84652.1"/>
    </source>
</evidence>
<sequence length="41" mass="4981">MSRWSHGLTEIKQKTLLGILLSKVFFDFLRNLYIIVYILFY</sequence>
<keyword evidence="1" id="KW-1133">Transmembrane helix</keyword>
<feature type="transmembrane region" description="Helical" evidence="1">
    <location>
        <begin position="20"/>
        <end position="40"/>
    </location>
</feature>
<keyword evidence="1" id="KW-0472">Membrane</keyword>
<proteinExistence type="predicted"/>
<accession>A0A8S5MR07</accession>
<evidence type="ECO:0000256" key="1">
    <source>
        <dbReference type="SAM" id="Phobius"/>
    </source>
</evidence>